<dbReference type="EMBL" id="GU567971">
    <property type="protein sequence ID" value="ADI21978.1"/>
    <property type="molecule type" value="Genomic_DNA"/>
</dbReference>
<dbReference type="AlphaFoldDB" id="E7C3F4"/>
<evidence type="ECO:0000256" key="4">
    <source>
        <dbReference type="ARBA" id="ARBA00022729"/>
    </source>
</evidence>
<evidence type="ECO:0000256" key="6">
    <source>
        <dbReference type="ARBA" id="ARBA00022837"/>
    </source>
</evidence>
<dbReference type="InterPro" id="IPR017850">
    <property type="entry name" value="Alkaline_phosphatase_core_sf"/>
</dbReference>
<dbReference type="InterPro" id="IPR050738">
    <property type="entry name" value="Sulfatase"/>
</dbReference>
<evidence type="ECO:0000313" key="8">
    <source>
        <dbReference type="EMBL" id="ADI21978.1"/>
    </source>
</evidence>
<evidence type="ECO:0000256" key="2">
    <source>
        <dbReference type="ARBA" id="ARBA00008779"/>
    </source>
</evidence>
<keyword evidence="5" id="KW-0378">Hydrolase</keyword>
<keyword evidence="4" id="KW-0732">Signal</keyword>
<comment type="cofactor">
    <cofactor evidence="1">
        <name>Ca(2+)</name>
        <dbReference type="ChEBI" id="CHEBI:29108"/>
    </cofactor>
</comment>
<keyword evidence="3" id="KW-0479">Metal-binding</keyword>
<sequence>MVLVTLSTGPLSCLEAAAPNIVLIISDDQAYGDFGFMGNELVQTPHLDRLAVQSARYPRGYVSMSVCRPSLATLLTGLYPHQHGIHFNHPPPGLQQMRKMTAAQYHATRAQADYLVENVATLPRILAKHGYACLQTGKHWEGDFRTAGFTEGMTLGRPAERLGQVTGTRAQENGEPVAHGNGDAGLVIGRETMQPIHSFIDKYAGRQPFFLWYAPFLPHTPYDAGPRFKELYEGQLVPRHLLPYYASIARFDETVGQLLKHLERKSLLTNTLIVFVTDNGLRPDPKRADRYDSRSKLSPFENGLRTPVLIRWDGKTRAADHQGLVQAIDLVPTMLAAAGLSSKITSRMQGLNLMPSALGEKMLPTRPAFGAIYPNDAVTLGEPARHVRGRWMREGRFKLIVPGPVEPPLPLALFDLRADPGEKVNLASDPEQAGRLEKMKDKLDRWWRPGDNSQVTKRVHP</sequence>
<accession>E7C3F4</accession>
<dbReference type="SUPFAM" id="SSF53649">
    <property type="entry name" value="Alkaline phosphatase-like"/>
    <property type="match status" value="1"/>
</dbReference>
<feature type="domain" description="Sulfatase N-terminal" evidence="7">
    <location>
        <begin position="19"/>
        <end position="339"/>
    </location>
</feature>
<evidence type="ECO:0000256" key="3">
    <source>
        <dbReference type="ARBA" id="ARBA00022723"/>
    </source>
</evidence>
<dbReference type="Pfam" id="PF00884">
    <property type="entry name" value="Sulfatase"/>
    <property type="match status" value="1"/>
</dbReference>
<reference evidence="8" key="1">
    <citation type="submission" date="2010-01" db="EMBL/GenBank/DDBJ databases">
        <title>Genome fragments of uncultured bacteria from the North Pacific subtropical Gyre.</title>
        <authorList>
            <person name="Pham V.D."/>
            <person name="Delong E.F."/>
        </authorList>
    </citation>
    <scope>NUCLEOTIDE SEQUENCE</scope>
</reference>
<evidence type="ECO:0000256" key="1">
    <source>
        <dbReference type="ARBA" id="ARBA00001913"/>
    </source>
</evidence>
<name>E7C3F4_9BACT</name>
<evidence type="ECO:0000256" key="5">
    <source>
        <dbReference type="ARBA" id="ARBA00022801"/>
    </source>
</evidence>
<dbReference type="CDD" id="cd16027">
    <property type="entry name" value="SGSH"/>
    <property type="match status" value="1"/>
</dbReference>
<organism evidence="8">
    <name type="scientific">uncultured Planctomycetales bacterium HF0130_29M04</name>
    <dbReference type="NCBI Taxonomy" id="723552"/>
    <lineage>
        <taxon>Bacteria</taxon>
        <taxon>Pseudomonadati</taxon>
        <taxon>Planctomycetota</taxon>
        <taxon>Planctomycetia</taxon>
        <taxon>Planctomycetales</taxon>
        <taxon>environmental samples</taxon>
    </lineage>
</organism>
<evidence type="ECO:0000259" key="7">
    <source>
        <dbReference type="Pfam" id="PF00884"/>
    </source>
</evidence>
<comment type="similarity">
    <text evidence="2">Belongs to the sulfatase family.</text>
</comment>
<dbReference type="InterPro" id="IPR000917">
    <property type="entry name" value="Sulfatase_N"/>
</dbReference>
<protein>
    <submittedName>
        <fullName evidence="8">Arylsulfatase A and related enzymes</fullName>
    </submittedName>
</protein>
<dbReference type="Gene3D" id="3.40.720.10">
    <property type="entry name" value="Alkaline Phosphatase, subunit A"/>
    <property type="match status" value="2"/>
</dbReference>
<proteinExistence type="inferred from homology"/>
<dbReference type="GO" id="GO:0046872">
    <property type="term" value="F:metal ion binding"/>
    <property type="evidence" value="ECO:0007669"/>
    <property type="project" value="UniProtKB-KW"/>
</dbReference>
<keyword evidence="6" id="KW-0106">Calcium</keyword>
<dbReference type="PANTHER" id="PTHR42693:SF42">
    <property type="entry name" value="ARYLSULFATASE G"/>
    <property type="match status" value="1"/>
</dbReference>
<dbReference type="PANTHER" id="PTHR42693">
    <property type="entry name" value="ARYLSULFATASE FAMILY MEMBER"/>
    <property type="match status" value="1"/>
</dbReference>
<dbReference type="GO" id="GO:0004065">
    <property type="term" value="F:arylsulfatase activity"/>
    <property type="evidence" value="ECO:0007669"/>
    <property type="project" value="TreeGrafter"/>
</dbReference>